<keyword evidence="3 5" id="KW-0675">Receptor</keyword>
<name>A0AAD4MQP9_9BILA</name>
<reference evidence="5" key="1">
    <citation type="submission" date="2022-01" db="EMBL/GenBank/DDBJ databases">
        <title>Genome Sequence Resource for Two Populations of Ditylenchus destructor, the Migratory Endoparasitic Phytonematode.</title>
        <authorList>
            <person name="Zhang H."/>
            <person name="Lin R."/>
            <person name="Xie B."/>
        </authorList>
    </citation>
    <scope>NUCLEOTIDE SEQUENCE</scope>
    <source>
        <strain evidence="5">BazhouSP</strain>
    </source>
</reference>
<evidence type="ECO:0000313" key="6">
    <source>
        <dbReference type="Proteomes" id="UP001201812"/>
    </source>
</evidence>
<evidence type="ECO:0000256" key="3">
    <source>
        <dbReference type="ARBA" id="ARBA00023170"/>
    </source>
</evidence>
<dbReference type="PANTHER" id="PTHR24083">
    <property type="entry name" value="NUCLEAR HORMONE RECEPTOR"/>
    <property type="match status" value="1"/>
</dbReference>
<gene>
    <name evidence="5" type="ORF">DdX_15526</name>
</gene>
<dbReference type="InterPro" id="IPR035500">
    <property type="entry name" value="NHR-like_dom_sf"/>
</dbReference>
<dbReference type="Proteomes" id="UP001201812">
    <property type="component" value="Unassembled WGS sequence"/>
</dbReference>
<dbReference type="SUPFAM" id="SSF48508">
    <property type="entry name" value="Nuclear receptor ligand-binding domain"/>
    <property type="match status" value="1"/>
</dbReference>
<comment type="caution">
    <text evidence="5">The sequence shown here is derived from an EMBL/GenBank/DDBJ whole genome shotgun (WGS) entry which is preliminary data.</text>
</comment>
<dbReference type="AlphaFoldDB" id="A0AAD4MQP9"/>
<keyword evidence="2" id="KW-0804">Transcription</keyword>
<keyword evidence="1" id="KW-0805">Transcription regulation</keyword>
<dbReference type="Gene3D" id="1.10.565.10">
    <property type="entry name" value="Retinoid X Receptor"/>
    <property type="match status" value="1"/>
</dbReference>
<protein>
    <submittedName>
        <fullName evidence="5">Ligand-binding domain of nuclear hormone receptor domain-containing protein</fullName>
    </submittedName>
</protein>
<evidence type="ECO:0000259" key="4">
    <source>
        <dbReference type="PROSITE" id="PS51843"/>
    </source>
</evidence>
<proteinExistence type="predicted"/>
<keyword evidence="6" id="KW-1185">Reference proteome</keyword>
<evidence type="ECO:0000256" key="1">
    <source>
        <dbReference type="ARBA" id="ARBA00023015"/>
    </source>
</evidence>
<dbReference type="EMBL" id="JAKKPZ010000100">
    <property type="protein sequence ID" value="KAI1702344.1"/>
    <property type="molecule type" value="Genomic_DNA"/>
</dbReference>
<evidence type="ECO:0000313" key="5">
    <source>
        <dbReference type="EMBL" id="KAI1702344.1"/>
    </source>
</evidence>
<feature type="domain" description="NR LBD" evidence="4">
    <location>
        <begin position="90"/>
        <end position="338"/>
    </location>
</feature>
<organism evidence="5 6">
    <name type="scientific">Ditylenchus destructor</name>
    <dbReference type="NCBI Taxonomy" id="166010"/>
    <lineage>
        <taxon>Eukaryota</taxon>
        <taxon>Metazoa</taxon>
        <taxon>Ecdysozoa</taxon>
        <taxon>Nematoda</taxon>
        <taxon>Chromadorea</taxon>
        <taxon>Rhabditida</taxon>
        <taxon>Tylenchina</taxon>
        <taxon>Tylenchomorpha</taxon>
        <taxon>Sphaerularioidea</taxon>
        <taxon>Anguinidae</taxon>
        <taxon>Anguininae</taxon>
        <taxon>Ditylenchus</taxon>
    </lineage>
</organism>
<accession>A0AAD4MQP9</accession>
<dbReference type="Pfam" id="PF00104">
    <property type="entry name" value="Hormone_recep"/>
    <property type="match status" value="1"/>
</dbReference>
<dbReference type="InterPro" id="IPR000536">
    <property type="entry name" value="Nucl_hrmn_rcpt_lig-bd"/>
</dbReference>
<evidence type="ECO:0000256" key="2">
    <source>
        <dbReference type="ARBA" id="ARBA00023163"/>
    </source>
</evidence>
<dbReference type="PROSITE" id="PS51843">
    <property type="entry name" value="NR_LBD"/>
    <property type="match status" value="1"/>
</dbReference>
<sequence length="338" mass="38649">MSSQVVRCIRCGFILRKRPDQVSSSSGTAGGAVDNERCLKCAVEVMNAPLAIDDSPISPDVQDASYLMRQMENDSIFQGLRNLFMAQPNYHDKNLEQVLSSGSCLAPYLLHPYIQCPSRPIILNSDQLINSANYMAFDIFLMIEFAKTVDAFRNLDLNEQVLQSKRVILPLTLFTEAYLSRASGFAQLTLPNKLVPLEIQHPKYPSRPISLYQSLQRAHKKVFSKFMLALAEIDLTPEEYLLLKLLFVSCTYNVYNAPSLGNQAKAILNANFDRYRFMMTRYLAKNYSPIEASRRQDLMSKIASHYFIVATQMKELHQLVKQYHEKEKLPAEFMDEMM</sequence>
<dbReference type="InterPro" id="IPR050274">
    <property type="entry name" value="Nuclear_hormone_rcpt_NR2"/>
</dbReference>
<dbReference type="SMART" id="SM00430">
    <property type="entry name" value="HOLI"/>
    <property type="match status" value="1"/>
</dbReference>